<sequence>MTVVPPLSDLTAFATLARHCSFSRAADELGVSRSALSHTVRVLEERLEMRLFHRTTRSVSLTEQGAELLARVKPVMGDLETIFDDLAERQGGPSGLLRINASESVVRLLMQHVVPTFLQRHPRMQLDLSSEGRFVDIVAQGFDAGVRFRDAVPLDMIAVPFGGPERFVAVASPDYLATHPAPVEPAALAHHRCIRHRMPSGAAYSWEFETEDERLSIDVPGVLTLDHVGLMVEAAASGMGIAYVPEIAARAALGNGQLELVLEQWCPAGPGLCLYYPGRRHLPAGLRGFIDVLRETLPNG</sequence>
<keyword evidence="4" id="KW-0804">Transcription</keyword>
<protein>
    <submittedName>
        <fullName evidence="6">DNA-binding transcriptional LysR family regulator</fullName>
    </submittedName>
</protein>
<dbReference type="Gene3D" id="3.40.190.290">
    <property type="match status" value="1"/>
</dbReference>
<dbReference type="GO" id="GO:0003700">
    <property type="term" value="F:DNA-binding transcription factor activity"/>
    <property type="evidence" value="ECO:0007669"/>
    <property type="project" value="InterPro"/>
</dbReference>
<dbReference type="Pfam" id="PF00126">
    <property type="entry name" value="HTH_1"/>
    <property type="match status" value="1"/>
</dbReference>
<dbReference type="InterPro" id="IPR036390">
    <property type="entry name" value="WH_DNA-bd_sf"/>
</dbReference>
<dbReference type="FunFam" id="1.10.10.10:FF:000001">
    <property type="entry name" value="LysR family transcriptional regulator"/>
    <property type="match status" value="1"/>
</dbReference>
<evidence type="ECO:0000256" key="2">
    <source>
        <dbReference type="ARBA" id="ARBA00023015"/>
    </source>
</evidence>
<dbReference type="CDD" id="cd08474">
    <property type="entry name" value="PBP2_CrgA_like_5"/>
    <property type="match status" value="1"/>
</dbReference>
<dbReference type="PANTHER" id="PTHR30537:SF1">
    <property type="entry name" value="HTH-TYPE TRANSCRIPTIONAL REGULATOR PGRR"/>
    <property type="match status" value="1"/>
</dbReference>
<dbReference type="PANTHER" id="PTHR30537">
    <property type="entry name" value="HTH-TYPE TRANSCRIPTIONAL REGULATOR"/>
    <property type="match status" value="1"/>
</dbReference>
<keyword evidence="3 6" id="KW-0238">DNA-binding</keyword>
<evidence type="ECO:0000256" key="3">
    <source>
        <dbReference type="ARBA" id="ARBA00023125"/>
    </source>
</evidence>
<feature type="domain" description="HTH lysR-type" evidence="5">
    <location>
        <begin position="5"/>
        <end position="62"/>
    </location>
</feature>
<proteinExistence type="inferred from homology"/>
<evidence type="ECO:0000256" key="4">
    <source>
        <dbReference type="ARBA" id="ARBA00023163"/>
    </source>
</evidence>
<reference evidence="6 7" key="1">
    <citation type="submission" date="2018-04" db="EMBL/GenBank/DDBJ databases">
        <title>Genomic Encyclopedia of Archaeal and Bacterial Type Strains, Phase II (KMG-II): from individual species to whole genera.</title>
        <authorList>
            <person name="Goeker M."/>
        </authorList>
    </citation>
    <scope>NUCLEOTIDE SEQUENCE [LARGE SCALE GENOMIC DNA]</scope>
    <source>
        <strain evidence="6 7">DSM 29329</strain>
    </source>
</reference>
<dbReference type="AlphaFoldDB" id="A0A2T6B5Y4"/>
<dbReference type="InterPro" id="IPR000847">
    <property type="entry name" value="LysR_HTH_N"/>
</dbReference>
<dbReference type="InterPro" id="IPR036388">
    <property type="entry name" value="WH-like_DNA-bd_sf"/>
</dbReference>
<dbReference type="SUPFAM" id="SSF46785">
    <property type="entry name" value="Winged helix' DNA-binding domain"/>
    <property type="match status" value="1"/>
</dbReference>
<accession>A0A2T6B5Y4</accession>
<dbReference type="PRINTS" id="PR00039">
    <property type="entry name" value="HTHLYSR"/>
</dbReference>
<keyword evidence="2" id="KW-0805">Transcription regulation</keyword>
<evidence type="ECO:0000313" key="7">
    <source>
        <dbReference type="Proteomes" id="UP000244069"/>
    </source>
</evidence>
<evidence type="ECO:0000256" key="1">
    <source>
        <dbReference type="ARBA" id="ARBA00009437"/>
    </source>
</evidence>
<organism evidence="6 7">
    <name type="scientific">Allosediminivita pacifica</name>
    <dbReference type="NCBI Taxonomy" id="1267769"/>
    <lineage>
        <taxon>Bacteria</taxon>
        <taxon>Pseudomonadati</taxon>
        <taxon>Pseudomonadota</taxon>
        <taxon>Alphaproteobacteria</taxon>
        <taxon>Rhodobacterales</taxon>
        <taxon>Paracoccaceae</taxon>
        <taxon>Allosediminivita</taxon>
    </lineage>
</organism>
<name>A0A2T6B5Y4_9RHOB</name>
<dbReference type="InterPro" id="IPR005119">
    <property type="entry name" value="LysR_subst-bd"/>
</dbReference>
<comment type="similarity">
    <text evidence="1">Belongs to the LysR transcriptional regulatory family.</text>
</comment>
<comment type="caution">
    <text evidence="6">The sequence shown here is derived from an EMBL/GenBank/DDBJ whole genome shotgun (WGS) entry which is preliminary data.</text>
</comment>
<dbReference type="GO" id="GO:0043565">
    <property type="term" value="F:sequence-specific DNA binding"/>
    <property type="evidence" value="ECO:0007669"/>
    <property type="project" value="TreeGrafter"/>
</dbReference>
<dbReference type="Proteomes" id="UP000244069">
    <property type="component" value="Unassembled WGS sequence"/>
</dbReference>
<dbReference type="GO" id="GO:0006351">
    <property type="term" value="P:DNA-templated transcription"/>
    <property type="evidence" value="ECO:0007669"/>
    <property type="project" value="TreeGrafter"/>
</dbReference>
<gene>
    <name evidence="6" type="ORF">C8N44_103209</name>
</gene>
<dbReference type="PROSITE" id="PS50931">
    <property type="entry name" value="HTH_LYSR"/>
    <property type="match status" value="1"/>
</dbReference>
<dbReference type="InterPro" id="IPR058163">
    <property type="entry name" value="LysR-type_TF_proteobact-type"/>
</dbReference>
<evidence type="ECO:0000259" key="5">
    <source>
        <dbReference type="PROSITE" id="PS50931"/>
    </source>
</evidence>
<dbReference type="SUPFAM" id="SSF53850">
    <property type="entry name" value="Periplasmic binding protein-like II"/>
    <property type="match status" value="1"/>
</dbReference>
<dbReference type="Pfam" id="PF03466">
    <property type="entry name" value="LysR_substrate"/>
    <property type="match status" value="1"/>
</dbReference>
<dbReference type="Gene3D" id="1.10.10.10">
    <property type="entry name" value="Winged helix-like DNA-binding domain superfamily/Winged helix DNA-binding domain"/>
    <property type="match status" value="1"/>
</dbReference>
<dbReference type="EMBL" id="QBKN01000003">
    <property type="protein sequence ID" value="PTX51465.1"/>
    <property type="molecule type" value="Genomic_DNA"/>
</dbReference>
<evidence type="ECO:0000313" key="6">
    <source>
        <dbReference type="EMBL" id="PTX51465.1"/>
    </source>
</evidence>
<keyword evidence="7" id="KW-1185">Reference proteome</keyword>